<proteinExistence type="predicted"/>
<feature type="transmembrane region" description="Helical" evidence="1">
    <location>
        <begin position="7"/>
        <end position="31"/>
    </location>
</feature>
<keyword evidence="1" id="KW-0812">Transmembrane</keyword>
<accession>A0A6N2NA21</accession>
<keyword evidence="1" id="KW-1133">Transmembrane helix</keyword>
<protein>
    <submittedName>
        <fullName evidence="2">Uncharacterized protein</fullName>
    </submittedName>
</protein>
<evidence type="ECO:0000313" key="2">
    <source>
        <dbReference type="EMBL" id="VFU63802.1"/>
    </source>
</evidence>
<reference evidence="2" key="1">
    <citation type="submission" date="2019-03" db="EMBL/GenBank/DDBJ databases">
        <authorList>
            <person name="Mank J."/>
            <person name="Almeida P."/>
        </authorList>
    </citation>
    <scope>NUCLEOTIDE SEQUENCE</scope>
    <source>
        <strain evidence="2">78183</strain>
    </source>
</reference>
<gene>
    <name evidence="2" type="ORF">SVIM_LOCUS486681</name>
</gene>
<dbReference type="EMBL" id="CAADRP010002229">
    <property type="protein sequence ID" value="VFU63802.1"/>
    <property type="molecule type" value="Genomic_DNA"/>
</dbReference>
<name>A0A6N2NA21_SALVM</name>
<keyword evidence="1" id="KW-0472">Membrane</keyword>
<dbReference type="AlphaFoldDB" id="A0A6N2NA21"/>
<organism evidence="2">
    <name type="scientific">Salix viminalis</name>
    <name type="common">Common osier</name>
    <name type="synonym">Basket willow</name>
    <dbReference type="NCBI Taxonomy" id="40686"/>
    <lineage>
        <taxon>Eukaryota</taxon>
        <taxon>Viridiplantae</taxon>
        <taxon>Streptophyta</taxon>
        <taxon>Embryophyta</taxon>
        <taxon>Tracheophyta</taxon>
        <taxon>Spermatophyta</taxon>
        <taxon>Magnoliopsida</taxon>
        <taxon>eudicotyledons</taxon>
        <taxon>Gunneridae</taxon>
        <taxon>Pentapetalae</taxon>
        <taxon>rosids</taxon>
        <taxon>fabids</taxon>
        <taxon>Malpighiales</taxon>
        <taxon>Salicaceae</taxon>
        <taxon>Saliceae</taxon>
        <taxon>Salix</taxon>
    </lineage>
</organism>
<sequence length="85" mass="9483">MEMQRKFPGFLECVVDDVVMVFIVLVFSYGFTGSKSSRVDLSSADELFVCMRESEWRKWVGGMQGRVTVTLSRGGVVMEDDSGSS</sequence>
<evidence type="ECO:0000256" key="1">
    <source>
        <dbReference type="SAM" id="Phobius"/>
    </source>
</evidence>